<dbReference type="Pfam" id="PF11906">
    <property type="entry name" value="DUF3426"/>
    <property type="match status" value="1"/>
</dbReference>
<comment type="caution">
    <text evidence="4">The sequence shown here is derived from an EMBL/GenBank/DDBJ whole genome shotgun (WGS) entry which is preliminary data.</text>
</comment>
<feature type="region of interest" description="Disordered" evidence="1">
    <location>
        <begin position="205"/>
        <end position="233"/>
    </location>
</feature>
<evidence type="ECO:0000256" key="2">
    <source>
        <dbReference type="SAM" id="Phobius"/>
    </source>
</evidence>
<dbReference type="NCBIfam" id="TIGR02098">
    <property type="entry name" value="MJ0042_CXXC"/>
    <property type="match status" value="1"/>
</dbReference>
<feature type="region of interest" description="Disordered" evidence="1">
    <location>
        <begin position="54"/>
        <end position="85"/>
    </location>
</feature>
<accession>A0A8J6NWC9</accession>
<feature type="compositionally biased region" description="Acidic residues" evidence="1">
    <location>
        <begin position="130"/>
        <end position="162"/>
    </location>
</feature>
<keyword evidence="2" id="KW-0472">Membrane</keyword>
<feature type="transmembrane region" description="Helical" evidence="2">
    <location>
        <begin position="375"/>
        <end position="395"/>
    </location>
</feature>
<reference evidence="4 5" key="1">
    <citation type="submission" date="2020-08" db="EMBL/GenBank/DDBJ databases">
        <title>Bridging the membrane lipid divide: bacteria of the FCB group superphylum have the potential to synthesize archaeal ether lipids.</title>
        <authorList>
            <person name="Villanueva L."/>
            <person name="Von Meijenfeldt F.A.B."/>
            <person name="Westbye A.B."/>
            <person name="Yadav S."/>
            <person name="Hopmans E.C."/>
            <person name="Dutilh B.E."/>
            <person name="Sinninghe Damste J.S."/>
        </authorList>
    </citation>
    <scope>NUCLEOTIDE SEQUENCE [LARGE SCALE GENOMIC DNA]</scope>
    <source>
        <strain evidence="4">NIOZ-UU30</strain>
    </source>
</reference>
<keyword evidence="2" id="KW-0812">Transmembrane</keyword>
<dbReference type="InterPro" id="IPR011723">
    <property type="entry name" value="Znf/thioredoxin_put"/>
</dbReference>
<keyword evidence="2" id="KW-1133">Transmembrane helix</keyword>
<feature type="compositionally biased region" description="Acidic residues" evidence="1">
    <location>
        <begin position="205"/>
        <end position="224"/>
    </location>
</feature>
<dbReference type="Proteomes" id="UP000603434">
    <property type="component" value="Unassembled WGS sequence"/>
</dbReference>
<gene>
    <name evidence="4" type="ORF">H8E23_10640</name>
</gene>
<dbReference type="EMBL" id="JACNJH010000155">
    <property type="protein sequence ID" value="MBC8361843.1"/>
    <property type="molecule type" value="Genomic_DNA"/>
</dbReference>
<feature type="region of interest" description="Disordered" evidence="1">
    <location>
        <begin position="173"/>
        <end position="192"/>
    </location>
</feature>
<dbReference type="AlphaFoldDB" id="A0A8J6NWC9"/>
<sequence length="545" mass="60033">MIITCEQCNASFNLNESLLKPTGSKVRCSKCNNVFLAYPLPAEEEPVKPTEVIPELEAEHEDETASDRPDLADTEEMPEETPVAAEVADEDIEDLDLDLEPAQAPISEEFIDEDIEDLDLDFEPDKEAPEPEEVADEAIEDLQLDLETDEETMPEAEEASDEALDELELALDMDTEPESVSTEAEESDELDLSDIEAMLDLDTAPEAESEVESEEVELEFDMGTEPEIKTDAEDVTGTELEEAGMADLSELEQLLDVEETPEVEDDATLEDFGIDLEMEEDAAASDTTGDAAEAEVMEFDEIAEPSEEEDFELEYEDETADELEVPAGKDADDFYVDTQVMEPGALLAAAGVADKEEEKEKRPVPVRKKRISRPVLIGLVVVLLAGAAFGTLALLNSRNIRIPFISDVLFKPKVEDPGNLMITPLGVNGKFVENAQAGHLFIISGRVKNDYSHNRRFLRITGKLFTKSKVAVKTETVFCGNFLSDIELANLDLGAIKTRLMNRAGDKQSNFSVKPGQMIPFMIVFSNLPDNIEEFSIEVAGSTQG</sequence>
<evidence type="ECO:0000256" key="1">
    <source>
        <dbReference type="SAM" id="MobiDB-lite"/>
    </source>
</evidence>
<evidence type="ECO:0000259" key="3">
    <source>
        <dbReference type="Pfam" id="PF13717"/>
    </source>
</evidence>
<proteinExistence type="predicted"/>
<protein>
    <submittedName>
        <fullName evidence="4">Zinc-ribbon domain-containing protein</fullName>
    </submittedName>
</protein>
<feature type="domain" description="Zinc finger/thioredoxin putative" evidence="3">
    <location>
        <begin position="1"/>
        <end position="35"/>
    </location>
</feature>
<organism evidence="4 5">
    <name type="scientific">Candidatus Desulfatibia profunda</name>
    <dbReference type="NCBI Taxonomy" id="2841695"/>
    <lineage>
        <taxon>Bacteria</taxon>
        <taxon>Pseudomonadati</taxon>
        <taxon>Thermodesulfobacteriota</taxon>
        <taxon>Desulfobacteria</taxon>
        <taxon>Desulfobacterales</taxon>
        <taxon>Desulfobacterales incertae sedis</taxon>
        <taxon>Candidatus Desulfatibia</taxon>
    </lineage>
</organism>
<dbReference type="Pfam" id="PF13717">
    <property type="entry name" value="Zn_ribbon_4"/>
    <property type="match status" value="1"/>
</dbReference>
<dbReference type="InterPro" id="IPR021834">
    <property type="entry name" value="DUF3426"/>
</dbReference>
<evidence type="ECO:0000313" key="5">
    <source>
        <dbReference type="Proteomes" id="UP000603434"/>
    </source>
</evidence>
<evidence type="ECO:0000313" key="4">
    <source>
        <dbReference type="EMBL" id="MBC8361843.1"/>
    </source>
</evidence>
<name>A0A8J6NWC9_9BACT</name>
<feature type="region of interest" description="Disordered" evidence="1">
    <location>
        <begin position="121"/>
        <end position="162"/>
    </location>
</feature>